<accession>A0A9P4J8L0</accession>
<evidence type="ECO:0000313" key="2">
    <source>
        <dbReference type="Proteomes" id="UP000799439"/>
    </source>
</evidence>
<dbReference type="Proteomes" id="UP000799439">
    <property type="component" value="Unassembled WGS sequence"/>
</dbReference>
<reference evidence="1" key="1">
    <citation type="journal article" date="2020" name="Stud. Mycol.">
        <title>101 Dothideomycetes genomes: a test case for predicting lifestyles and emergence of pathogens.</title>
        <authorList>
            <person name="Haridas S."/>
            <person name="Albert R."/>
            <person name="Binder M."/>
            <person name="Bloem J."/>
            <person name="Labutti K."/>
            <person name="Salamov A."/>
            <person name="Andreopoulos B."/>
            <person name="Baker S."/>
            <person name="Barry K."/>
            <person name="Bills G."/>
            <person name="Bluhm B."/>
            <person name="Cannon C."/>
            <person name="Castanera R."/>
            <person name="Culley D."/>
            <person name="Daum C."/>
            <person name="Ezra D."/>
            <person name="Gonzalez J."/>
            <person name="Henrissat B."/>
            <person name="Kuo A."/>
            <person name="Liang C."/>
            <person name="Lipzen A."/>
            <person name="Lutzoni F."/>
            <person name="Magnuson J."/>
            <person name="Mondo S."/>
            <person name="Nolan M."/>
            <person name="Ohm R."/>
            <person name="Pangilinan J."/>
            <person name="Park H.-J."/>
            <person name="Ramirez L."/>
            <person name="Alfaro M."/>
            <person name="Sun H."/>
            <person name="Tritt A."/>
            <person name="Yoshinaga Y."/>
            <person name="Zwiers L.-H."/>
            <person name="Turgeon B."/>
            <person name="Goodwin S."/>
            <person name="Spatafora J."/>
            <person name="Crous P."/>
            <person name="Grigoriev I."/>
        </authorList>
    </citation>
    <scope>NUCLEOTIDE SEQUENCE</scope>
    <source>
        <strain evidence="1">CBS 260.36</strain>
    </source>
</reference>
<proteinExistence type="predicted"/>
<name>A0A9P4J8L0_9PEZI</name>
<evidence type="ECO:0000313" key="1">
    <source>
        <dbReference type="EMBL" id="KAF2154309.1"/>
    </source>
</evidence>
<comment type="caution">
    <text evidence="1">The sequence shown here is derived from an EMBL/GenBank/DDBJ whole genome shotgun (WGS) entry which is preliminary data.</text>
</comment>
<organism evidence="1 2">
    <name type="scientific">Myriangium duriaei CBS 260.36</name>
    <dbReference type="NCBI Taxonomy" id="1168546"/>
    <lineage>
        <taxon>Eukaryota</taxon>
        <taxon>Fungi</taxon>
        <taxon>Dikarya</taxon>
        <taxon>Ascomycota</taxon>
        <taxon>Pezizomycotina</taxon>
        <taxon>Dothideomycetes</taxon>
        <taxon>Dothideomycetidae</taxon>
        <taxon>Myriangiales</taxon>
        <taxon>Myriangiaceae</taxon>
        <taxon>Myriangium</taxon>
    </lineage>
</organism>
<sequence length="175" mass="19517">MEHLFECMDSVKEWHEKSRDIVDYVTKGSTDLVPLEQSSHKRSSSTGTITADTSPLSPIHKLAVIILRSYILTATNKFASWIPPTNEHNGKSHWEWTACMWRGQVAPDLLIYVMNVKPDDPADRTGVDVLDNGKLMVVKRCKGDAASEPGYDCVQGPALRRLGFEVGEFLRAQGC</sequence>
<gene>
    <name evidence="1" type="ORF">K461DRAFT_277428</name>
</gene>
<dbReference type="OrthoDB" id="6247875at2759"/>
<keyword evidence="2" id="KW-1185">Reference proteome</keyword>
<dbReference type="EMBL" id="ML996084">
    <property type="protein sequence ID" value="KAF2154309.1"/>
    <property type="molecule type" value="Genomic_DNA"/>
</dbReference>
<dbReference type="AlphaFoldDB" id="A0A9P4J8L0"/>
<protein>
    <submittedName>
        <fullName evidence="1">Uncharacterized protein</fullName>
    </submittedName>
</protein>